<reference evidence="1 2" key="1">
    <citation type="journal article" date="2019" name="Commun. Biol.">
        <title>The bagworm genome reveals a unique fibroin gene that provides high tensile strength.</title>
        <authorList>
            <person name="Kono N."/>
            <person name="Nakamura H."/>
            <person name="Ohtoshi R."/>
            <person name="Tomita M."/>
            <person name="Numata K."/>
            <person name="Arakawa K."/>
        </authorList>
    </citation>
    <scope>NUCLEOTIDE SEQUENCE [LARGE SCALE GENOMIC DNA]</scope>
</reference>
<comment type="caution">
    <text evidence="1">The sequence shown here is derived from an EMBL/GenBank/DDBJ whole genome shotgun (WGS) entry which is preliminary data.</text>
</comment>
<dbReference type="AlphaFoldDB" id="A0A4C1XBC8"/>
<dbReference type="Proteomes" id="UP000299102">
    <property type="component" value="Unassembled WGS sequence"/>
</dbReference>
<proteinExistence type="predicted"/>
<evidence type="ECO:0000313" key="2">
    <source>
        <dbReference type="Proteomes" id="UP000299102"/>
    </source>
</evidence>
<evidence type="ECO:0000313" key="1">
    <source>
        <dbReference type="EMBL" id="GBP59607.1"/>
    </source>
</evidence>
<organism evidence="1 2">
    <name type="scientific">Eumeta variegata</name>
    <name type="common">Bagworm moth</name>
    <name type="synonym">Eumeta japonica</name>
    <dbReference type="NCBI Taxonomy" id="151549"/>
    <lineage>
        <taxon>Eukaryota</taxon>
        <taxon>Metazoa</taxon>
        <taxon>Ecdysozoa</taxon>
        <taxon>Arthropoda</taxon>
        <taxon>Hexapoda</taxon>
        <taxon>Insecta</taxon>
        <taxon>Pterygota</taxon>
        <taxon>Neoptera</taxon>
        <taxon>Endopterygota</taxon>
        <taxon>Lepidoptera</taxon>
        <taxon>Glossata</taxon>
        <taxon>Ditrysia</taxon>
        <taxon>Tineoidea</taxon>
        <taxon>Psychidae</taxon>
        <taxon>Oiketicinae</taxon>
        <taxon>Eumeta</taxon>
    </lineage>
</organism>
<sequence>MGRIPRRYTSALSWKIATGNEIIGCYVRVCAPPAMASAAARSVGAVFNLNLTLCPRRGGRAPCVISAATTLYLYLPRLKGTAV</sequence>
<protein>
    <submittedName>
        <fullName evidence="1">Uncharacterized protein</fullName>
    </submittedName>
</protein>
<name>A0A4C1XBC8_EUMVA</name>
<gene>
    <name evidence="1" type="ORF">EVAR_44824_1</name>
</gene>
<accession>A0A4C1XBC8</accession>
<keyword evidence="2" id="KW-1185">Reference proteome</keyword>
<dbReference type="EMBL" id="BGZK01000765">
    <property type="protein sequence ID" value="GBP59607.1"/>
    <property type="molecule type" value="Genomic_DNA"/>
</dbReference>